<dbReference type="Pfam" id="PF09278">
    <property type="entry name" value="MerR-DNA-bind"/>
    <property type="match status" value="1"/>
</dbReference>
<dbReference type="InterPro" id="IPR009061">
    <property type="entry name" value="DNA-bd_dom_put_sf"/>
</dbReference>
<evidence type="ECO:0000313" key="8">
    <source>
        <dbReference type="Proteomes" id="UP000030004"/>
    </source>
</evidence>
<keyword evidence="8" id="KW-1185">Reference proteome</keyword>
<keyword evidence="1" id="KW-0678">Repressor</keyword>
<dbReference type="InterPro" id="IPR000551">
    <property type="entry name" value="MerR-type_HTH_dom"/>
</dbReference>
<keyword evidence="5" id="KW-0175">Coiled coil</keyword>
<dbReference type="RefSeq" id="WP_043748128.1">
    <property type="nucleotide sequence ID" value="NZ_AQQX01000003.1"/>
</dbReference>
<dbReference type="Gene3D" id="1.10.1660.10">
    <property type="match status" value="1"/>
</dbReference>
<comment type="caution">
    <text evidence="7">The sequence shown here is derived from an EMBL/GenBank/DDBJ whole genome shotgun (WGS) entry which is preliminary data.</text>
</comment>
<keyword evidence="2" id="KW-0805">Transcription regulation</keyword>
<dbReference type="InterPro" id="IPR047057">
    <property type="entry name" value="MerR_fam"/>
</dbReference>
<dbReference type="PROSITE" id="PS50937">
    <property type="entry name" value="HTH_MERR_2"/>
    <property type="match status" value="1"/>
</dbReference>
<reference evidence="7 8" key="1">
    <citation type="journal article" date="2015" name="Antonie Van Leeuwenhoek">
        <title>Pseudooceanicola atlanticus gen. nov. sp. nov., isolated from surface seawater of the Atlantic Ocean and reclassification of Oceanicola batsensis, Oceanicola marinus, Oceanicola nitratireducens, Oceanicola nanhaiensis, Oceanicola antarcticus and Oceanicola flagellatus, as Pseudooceanicola batsensis comb. nov., Pseudooceanicola marinus comb. nov., Pseudooceanicola nitratireducens comb. nov., Pseudooceanicola nanhaiensis comb. nov., Pseudooceanicola antarcticus comb. nov., and Pseudooceanicola flagellatus comb. nov.</title>
        <authorList>
            <person name="Lai Q."/>
            <person name="Li G."/>
            <person name="Liu X."/>
            <person name="Du Y."/>
            <person name="Sun F."/>
            <person name="Shao Z."/>
        </authorList>
    </citation>
    <scope>NUCLEOTIDE SEQUENCE [LARGE SCALE GENOMIC DNA]</scope>
    <source>
        <strain evidence="7 8">22II-s11g</strain>
    </source>
</reference>
<keyword evidence="4" id="KW-0804">Transcription</keyword>
<evidence type="ECO:0000256" key="5">
    <source>
        <dbReference type="SAM" id="Coils"/>
    </source>
</evidence>
<name>A0A0A0EFJ9_9RHOB</name>
<accession>A0A0A0EFJ9</accession>
<sequence length="137" mass="16180">MSETRLSFKEMCARFEVTPRTLRYYEYIELLHPEREGRSRFYSARDCARMKLILRGRKYGFPLENIRQWLDLYDEEGSAAQMQSWVENADTQLAELREQRDQIDETIAELQALRDRTAASLAAYDESTEAVQDIVED</sequence>
<dbReference type="EMBL" id="AQQX01000003">
    <property type="protein sequence ID" value="KGM49100.1"/>
    <property type="molecule type" value="Genomic_DNA"/>
</dbReference>
<dbReference type="Pfam" id="PF00376">
    <property type="entry name" value="MerR"/>
    <property type="match status" value="1"/>
</dbReference>
<dbReference type="AlphaFoldDB" id="A0A0A0EFJ9"/>
<gene>
    <name evidence="7" type="ORF">ATO9_10500</name>
</gene>
<proteinExistence type="predicted"/>
<dbReference type="Proteomes" id="UP000030004">
    <property type="component" value="Unassembled WGS sequence"/>
</dbReference>
<dbReference type="GO" id="GO:0003677">
    <property type="term" value="F:DNA binding"/>
    <property type="evidence" value="ECO:0007669"/>
    <property type="project" value="UniProtKB-KW"/>
</dbReference>
<feature type="coiled-coil region" evidence="5">
    <location>
        <begin position="86"/>
        <end position="116"/>
    </location>
</feature>
<dbReference type="PANTHER" id="PTHR30204">
    <property type="entry name" value="REDOX-CYCLING DRUG-SENSING TRANSCRIPTIONAL ACTIVATOR SOXR"/>
    <property type="match status" value="1"/>
</dbReference>
<evidence type="ECO:0000256" key="2">
    <source>
        <dbReference type="ARBA" id="ARBA00023015"/>
    </source>
</evidence>
<evidence type="ECO:0000256" key="1">
    <source>
        <dbReference type="ARBA" id="ARBA00022491"/>
    </source>
</evidence>
<evidence type="ECO:0000259" key="6">
    <source>
        <dbReference type="PROSITE" id="PS50937"/>
    </source>
</evidence>
<evidence type="ECO:0000313" key="7">
    <source>
        <dbReference type="EMBL" id="KGM49100.1"/>
    </source>
</evidence>
<dbReference type="eggNOG" id="COG0789">
    <property type="taxonomic scope" value="Bacteria"/>
</dbReference>
<dbReference type="PANTHER" id="PTHR30204:SF69">
    <property type="entry name" value="MERR-FAMILY TRANSCRIPTIONAL REGULATOR"/>
    <property type="match status" value="1"/>
</dbReference>
<keyword evidence="3" id="KW-0238">DNA-binding</keyword>
<dbReference type="STRING" id="1461694.ATO9_10500"/>
<dbReference type="OrthoDB" id="9803659at2"/>
<protein>
    <submittedName>
        <fullName evidence="7">MerR family transcriptional regulator</fullName>
    </submittedName>
</protein>
<evidence type="ECO:0000256" key="3">
    <source>
        <dbReference type="ARBA" id="ARBA00023125"/>
    </source>
</evidence>
<dbReference type="CDD" id="cd04776">
    <property type="entry name" value="HTH_GnyR"/>
    <property type="match status" value="1"/>
</dbReference>
<dbReference type="SUPFAM" id="SSF46955">
    <property type="entry name" value="Putative DNA-binding domain"/>
    <property type="match status" value="1"/>
</dbReference>
<dbReference type="GO" id="GO:0003700">
    <property type="term" value="F:DNA-binding transcription factor activity"/>
    <property type="evidence" value="ECO:0007669"/>
    <property type="project" value="InterPro"/>
</dbReference>
<dbReference type="InterPro" id="IPR015358">
    <property type="entry name" value="Tscrpt_reg_MerR_DNA-bd"/>
</dbReference>
<dbReference type="SMART" id="SM00422">
    <property type="entry name" value="HTH_MERR"/>
    <property type="match status" value="1"/>
</dbReference>
<organism evidence="7 8">
    <name type="scientific">Pseudooceanicola atlanticus</name>
    <dbReference type="NCBI Taxonomy" id="1461694"/>
    <lineage>
        <taxon>Bacteria</taxon>
        <taxon>Pseudomonadati</taxon>
        <taxon>Pseudomonadota</taxon>
        <taxon>Alphaproteobacteria</taxon>
        <taxon>Rhodobacterales</taxon>
        <taxon>Paracoccaceae</taxon>
        <taxon>Pseudooceanicola</taxon>
    </lineage>
</organism>
<evidence type="ECO:0000256" key="4">
    <source>
        <dbReference type="ARBA" id="ARBA00023163"/>
    </source>
</evidence>
<feature type="domain" description="HTH merR-type" evidence="6">
    <location>
        <begin position="17"/>
        <end position="72"/>
    </location>
</feature>